<dbReference type="STRING" id="1630.SAMN05216514_11910"/>
<feature type="domain" description="Ribosomal RNA large subunit methyltransferase K/L-like methyltransferase" evidence="1">
    <location>
        <begin position="158"/>
        <end position="248"/>
    </location>
</feature>
<accession>A0A1H2R3N2</accession>
<dbReference type="AlphaFoldDB" id="A0A1H2R3N2"/>
<dbReference type="Gene3D" id="3.40.50.150">
    <property type="entry name" value="Vaccinia Virus protein VP39"/>
    <property type="match status" value="1"/>
</dbReference>
<dbReference type="EMBL" id="FNNF01000004">
    <property type="protein sequence ID" value="SDW13494.1"/>
    <property type="molecule type" value="Genomic_DNA"/>
</dbReference>
<dbReference type="InterPro" id="IPR029063">
    <property type="entry name" value="SAM-dependent_MTases_sf"/>
</dbReference>
<evidence type="ECO:0000259" key="1">
    <source>
        <dbReference type="Pfam" id="PF01170"/>
    </source>
</evidence>
<organism evidence="2 3">
    <name type="scientific">Kandleria vitulina</name>
    <dbReference type="NCBI Taxonomy" id="1630"/>
    <lineage>
        <taxon>Bacteria</taxon>
        <taxon>Bacillati</taxon>
        <taxon>Bacillota</taxon>
        <taxon>Erysipelotrichia</taxon>
        <taxon>Erysipelotrichales</taxon>
        <taxon>Coprobacillaceae</taxon>
        <taxon>Kandleria</taxon>
    </lineage>
</organism>
<dbReference type="OrthoDB" id="9791556at2"/>
<proteinExistence type="predicted"/>
<protein>
    <submittedName>
        <fullName evidence="2">Putative RNA methylase family UPF0020</fullName>
    </submittedName>
</protein>
<name>A0A1H2R3N2_9FIRM</name>
<dbReference type="RefSeq" id="WP_074685747.1">
    <property type="nucleotide sequence ID" value="NZ_FNNF01000004.1"/>
</dbReference>
<sequence>MSKKYMYVYKYYPQYEESMALCEFENIFHEPYEKYFFTDYDYDYKRSVFIKERLTIFKESNDPEEIIAYLNDAHLYYENFKVIFYKNDEVHVPYEERLSLCHRLSEPIAGTTKLHEPDVELAITKLNNIYYFGLLERNRDWHRYEVKPHSYSHSLPLKVARCALNLGVGNDLSQSIIDPCCGVGTVVLEGLAMGLNIRGSDINRWVSYKARLNLEHFGYDPLLIEKKDIHDIKEQYDLCILDVPYGVYSNCSVDDQLLLINATKSFCKRLVVITHENYKERIASLGFVIRNQCMYKRGNFARYITLCEVEK</sequence>
<keyword evidence="2" id="KW-0489">Methyltransferase</keyword>
<dbReference type="SUPFAM" id="SSF53335">
    <property type="entry name" value="S-adenosyl-L-methionine-dependent methyltransferases"/>
    <property type="match status" value="1"/>
</dbReference>
<dbReference type="GO" id="GO:0032259">
    <property type="term" value="P:methylation"/>
    <property type="evidence" value="ECO:0007669"/>
    <property type="project" value="UniProtKB-KW"/>
</dbReference>
<gene>
    <name evidence="2" type="ORF">SAMN04487759_10495</name>
</gene>
<keyword evidence="2" id="KW-0808">Transferase</keyword>
<dbReference type="Proteomes" id="UP000182429">
    <property type="component" value="Unassembled WGS sequence"/>
</dbReference>
<dbReference type="eggNOG" id="COG1041">
    <property type="taxonomic scope" value="Bacteria"/>
</dbReference>
<reference evidence="2 3" key="1">
    <citation type="submission" date="2016-10" db="EMBL/GenBank/DDBJ databases">
        <authorList>
            <person name="de Groot N.N."/>
        </authorList>
    </citation>
    <scope>NUCLEOTIDE SEQUENCE [LARGE SCALE GENOMIC DNA]</scope>
    <source>
        <strain evidence="2 3">S3b</strain>
    </source>
</reference>
<evidence type="ECO:0000313" key="3">
    <source>
        <dbReference type="Proteomes" id="UP000182429"/>
    </source>
</evidence>
<evidence type="ECO:0000313" key="2">
    <source>
        <dbReference type="EMBL" id="SDW13494.1"/>
    </source>
</evidence>
<dbReference type="GO" id="GO:0008168">
    <property type="term" value="F:methyltransferase activity"/>
    <property type="evidence" value="ECO:0007669"/>
    <property type="project" value="UniProtKB-KW"/>
</dbReference>
<dbReference type="Pfam" id="PF01170">
    <property type="entry name" value="UPF0020"/>
    <property type="match status" value="1"/>
</dbReference>
<dbReference type="InterPro" id="IPR000241">
    <property type="entry name" value="RlmKL-like_Mtase"/>
</dbReference>